<reference evidence="1 2" key="1">
    <citation type="submission" date="2023-02" db="EMBL/GenBank/DDBJ databases">
        <title>LHISI_Scaffold_Assembly.</title>
        <authorList>
            <person name="Stuart O.P."/>
            <person name="Cleave R."/>
            <person name="Magrath M.J.L."/>
            <person name="Mikheyev A.S."/>
        </authorList>
    </citation>
    <scope>NUCLEOTIDE SEQUENCE [LARGE SCALE GENOMIC DNA]</scope>
    <source>
        <strain evidence="1">Daus_M_001</strain>
        <tissue evidence="1">Leg muscle</tissue>
    </source>
</reference>
<dbReference type="PANTHER" id="PTHR37162:SF1">
    <property type="entry name" value="BED-TYPE DOMAIN-CONTAINING PROTEIN"/>
    <property type="match status" value="1"/>
</dbReference>
<accession>A0ABQ9GWZ8</accession>
<keyword evidence="2" id="KW-1185">Reference proteome</keyword>
<dbReference type="InterPro" id="IPR012337">
    <property type="entry name" value="RNaseH-like_sf"/>
</dbReference>
<evidence type="ECO:0000313" key="2">
    <source>
        <dbReference type="Proteomes" id="UP001159363"/>
    </source>
</evidence>
<evidence type="ECO:0000313" key="1">
    <source>
        <dbReference type="EMBL" id="KAJ8876555.1"/>
    </source>
</evidence>
<organism evidence="1 2">
    <name type="scientific">Dryococelus australis</name>
    <dbReference type="NCBI Taxonomy" id="614101"/>
    <lineage>
        <taxon>Eukaryota</taxon>
        <taxon>Metazoa</taxon>
        <taxon>Ecdysozoa</taxon>
        <taxon>Arthropoda</taxon>
        <taxon>Hexapoda</taxon>
        <taxon>Insecta</taxon>
        <taxon>Pterygota</taxon>
        <taxon>Neoptera</taxon>
        <taxon>Polyneoptera</taxon>
        <taxon>Phasmatodea</taxon>
        <taxon>Verophasmatodea</taxon>
        <taxon>Anareolatae</taxon>
        <taxon>Phasmatidae</taxon>
        <taxon>Eurycanthinae</taxon>
        <taxon>Dryococelus</taxon>
    </lineage>
</organism>
<dbReference type="PANTHER" id="PTHR37162">
    <property type="entry name" value="HAT FAMILY DIMERISATION DOMAINCONTAINING PROTEIN-RELATED"/>
    <property type="match status" value="1"/>
</dbReference>
<evidence type="ECO:0008006" key="3">
    <source>
        <dbReference type="Google" id="ProtNLM"/>
    </source>
</evidence>
<proteinExistence type="predicted"/>
<sequence>MKIFLSFTELGSATADVLFDECGIELQDNLLGTAADGANVIMVANNSLSSRLKEMVHGLFIVKCICHSFHLCASKARQKLHSFVEQLTHNIYSYFSYSPKRISTLGEVQECVGTEPHKTRWLSFLPVVKRMLEQYQALILFFQDGSLSEGIPAAQYILTALRDPTYKLLSSVFKCLFCHTSKI</sequence>
<protein>
    <recommendedName>
        <fullName evidence="3">Transposase</fullName>
    </recommendedName>
</protein>
<name>A0ABQ9GWZ8_9NEOP</name>
<gene>
    <name evidence="1" type="ORF">PR048_021000</name>
</gene>
<comment type="caution">
    <text evidence="1">The sequence shown here is derived from an EMBL/GenBank/DDBJ whole genome shotgun (WGS) entry which is preliminary data.</text>
</comment>
<dbReference type="EMBL" id="JARBHB010000008">
    <property type="protein sequence ID" value="KAJ8876555.1"/>
    <property type="molecule type" value="Genomic_DNA"/>
</dbReference>
<dbReference type="Proteomes" id="UP001159363">
    <property type="component" value="Chromosome 7"/>
</dbReference>
<dbReference type="SUPFAM" id="SSF53098">
    <property type="entry name" value="Ribonuclease H-like"/>
    <property type="match status" value="1"/>
</dbReference>